<organism evidence="1 2">
    <name type="scientific">Eleginops maclovinus</name>
    <name type="common">Patagonian blennie</name>
    <name type="synonym">Eleginus maclovinus</name>
    <dbReference type="NCBI Taxonomy" id="56733"/>
    <lineage>
        <taxon>Eukaryota</taxon>
        <taxon>Metazoa</taxon>
        <taxon>Chordata</taxon>
        <taxon>Craniata</taxon>
        <taxon>Vertebrata</taxon>
        <taxon>Euteleostomi</taxon>
        <taxon>Actinopterygii</taxon>
        <taxon>Neopterygii</taxon>
        <taxon>Teleostei</taxon>
        <taxon>Neoteleostei</taxon>
        <taxon>Acanthomorphata</taxon>
        <taxon>Eupercaria</taxon>
        <taxon>Perciformes</taxon>
        <taxon>Notothenioidei</taxon>
        <taxon>Eleginopidae</taxon>
        <taxon>Eleginops</taxon>
    </lineage>
</organism>
<sequence>MRTPGNSSLLRSRSCSSEWTLSGRMDEHHLKPAKLIISIQGRSVFAQKRSFIKWPESTVRECTQSYSSLTF</sequence>
<comment type="caution">
    <text evidence="1">The sequence shown here is derived from an EMBL/GenBank/DDBJ whole genome shotgun (WGS) entry which is preliminary data.</text>
</comment>
<proteinExistence type="predicted"/>
<name>A0AAN8AHK1_ELEMC</name>
<reference evidence="1 2" key="1">
    <citation type="journal article" date="2023" name="Genes (Basel)">
        <title>Chromosome-Level Genome Assembly and Circadian Gene Repertoire of the Patagonia Blennie Eleginops maclovinus-The Closest Ancestral Proxy of Antarctic Cryonotothenioids.</title>
        <authorList>
            <person name="Cheng C.C."/>
            <person name="Rivera-Colon A.G."/>
            <person name="Minhas B.F."/>
            <person name="Wilson L."/>
            <person name="Rayamajhi N."/>
            <person name="Vargas-Chacoff L."/>
            <person name="Catchen J.M."/>
        </authorList>
    </citation>
    <scope>NUCLEOTIDE SEQUENCE [LARGE SCALE GENOMIC DNA]</scope>
    <source>
        <strain evidence="1">JMC-PN-2008</strain>
    </source>
</reference>
<evidence type="ECO:0000313" key="2">
    <source>
        <dbReference type="Proteomes" id="UP001346869"/>
    </source>
</evidence>
<dbReference type="AlphaFoldDB" id="A0AAN8AHK1"/>
<dbReference type="EMBL" id="JAUZQC010000018">
    <property type="protein sequence ID" value="KAK5855473.1"/>
    <property type="molecule type" value="Genomic_DNA"/>
</dbReference>
<dbReference type="Proteomes" id="UP001346869">
    <property type="component" value="Unassembled WGS sequence"/>
</dbReference>
<protein>
    <submittedName>
        <fullName evidence="1">Uncharacterized protein</fullName>
    </submittedName>
</protein>
<accession>A0AAN8AHK1</accession>
<reference evidence="1 2" key="2">
    <citation type="journal article" date="2023" name="Mol. Biol. Evol.">
        <title>Genomics of Secondarily Temperate Adaptation in the Only Non-Antarctic Icefish.</title>
        <authorList>
            <person name="Rivera-Colon A.G."/>
            <person name="Rayamajhi N."/>
            <person name="Minhas B.F."/>
            <person name="Madrigal G."/>
            <person name="Bilyk K.T."/>
            <person name="Yoon V."/>
            <person name="Hune M."/>
            <person name="Gregory S."/>
            <person name="Cheng C.H.C."/>
            <person name="Catchen J.M."/>
        </authorList>
    </citation>
    <scope>NUCLEOTIDE SEQUENCE [LARGE SCALE GENOMIC DNA]</scope>
    <source>
        <strain evidence="1">JMC-PN-2008</strain>
    </source>
</reference>
<gene>
    <name evidence="1" type="ORF">PBY51_005573</name>
</gene>
<evidence type="ECO:0000313" key="1">
    <source>
        <dbReference type="EMBL" id="KAK5855473.1"/>
    </source>
</evidence>
<keyword evidence="2" id="KW-1185">Reference proteome</keyword>